<organism evidence="7 8">
    <name type="scientific">Cutaneotrichosporon cavernicola</name>
    <dbReference type="NCBI Taxonomy" id="279322"/>
    <lineage>
        <taxon>Eukaryota</taxon>
        <taxon>Fungi</taxon>
        <taxon>Dikarya</taxon>
        <taxon>Basidiomycota</taxon>
        <taxon>Agaricomycotina</taxon>
        <taxon>Tremellomycetes</taxon>
        <taxon>Trichosporonales</taxon>
        <taxon>Trichosporonaceae</taxon>
        <taxon>Cutaneotrichosporon</taxon>
    </lineage>
</organism>
<evidence type="ECO:0008006" key="9">
    <source>
        <dbReference type="Google" id="ProtNLM"/>
    </source>
</evidence>
<dbReference type="InterPro" id="IPR028941">
    <property type="entry name" value="WHIM2_dom"/>
</dbReference>
<feature type="compositionally biased region" description="Basic and acidic residues" evidence="4">
    <location>
        <begin position="400"/>
        <end position="423"/>
    </location>
</feature>
<dbReference type="Proteomes" id="UP001233271">
    <property type="component" value="Chromosome 6"/>
</dbReference>
<comment type="subcellular location">
    <subcellularLocation>
        <location evidence="1 3">Nucleus</location>
    </subcellularLocation>
</comment>
<dbReference type="GO" id="GO:0005634">
    <property type="term" value="C:nucleus"/>
    <property type="evidence" value="ECO:0007669"/>
    <property type="project" value="UniProtKB-SubCell"/>
</dbReference>
<dbReference type="EMBL" id="AP028217">
    <property type="protein sequence ID" value="BEI94297.1"/>
    <property type="molecule type" value="Genomic_DNA"/>
</dbReference>
<dbReference type="PROSITE" id="PS51136">
    <property type="entry name" value="WAC"/>
    <property type="match status" value="1"/>
</dbReference>
<gene>
    <name evidence="7" type="ORF">CcaverHIS019_0607560</name>
</gene>
<accession>A0AA48L9C0</accession>
<feature type="region of interest" description="Disordered" evidence="4">
    <location>
        <begin position="995"/>
        <end position="1024"/>
    </location>
</feature>
<dbReference type="InterPro" id="IPR018501">
    <property type="entry name" value="DDT_dom"/>
</dbReference>
<reference evidence="7" key="1">
    <citation type="journal article" date="2023" name="BMC Genomics">
        <title>Chromosome-level genome assemblies of Cutaneotrichosporon spp. (Trichosporonales, Basidiomycota) reveal imbalanced evolution between nucleotide sequences and chromosome synteny.</title>
        <authorList>
            <person name="Kobayashi Y."/>
            <person name="Kayamori A."/>
            <person name="Aoki K."/>
            <person name="Shiwa Y."/>
            <person name="Matsutani M."/>
            <person name="Fujita N."/>
            <person name="Sugita T."/>
            <person name="Iwasaki W."/>
            <person name="Tanaka N."/>
            <person name="Takashima M."/>
        </authorList>
    </citation>
    <scope>NUCLEOTIDE SEQUENCE</scope>
    <source>
        <strain evidence="7">HIS019</strain>
    </source>
</reference>
<feature type="compositionally biased region" description="Basic and acidic residues" evidence="4">
    <location>
        <begin position="784"/>
        <end position="801"/>
    </location>
</feature>
<feature type="region of interest" description="Disordered" evidence="4">
    <location>
        <begin position="363"/>
        <end position="423"/>
    </location>
</feature>
<evidence type="ECO:0000256" key="3">
    <source>
        <dbReference type="PROSITE-ProRule" id="PRU00475"/>
    </source>
</evidence>
<evidence type="ECO:0000256" key="1">
    <source>
        <dbReference type="ARBA" id="ARBA00004123"/>
    </source>
</evidence>
<dbReference type="PROSITE" id="PS50827">
    <property type="entry name" value="DDT"/>
    <property type="match status" value="1"/>
</dbReference>
<dbReference type="Pfam" id="PF02791">
    <property type="entry name" value="DDT"/>
    <property type="match status" value="1"/>
</dbReference>
<feature type="compositionally biased region" description="Polar residues" evidence="4">
    <location>
        <begin position="733"/>
        <end position="747"/>
    </location>
</feature>
<dbReference type="GeneID" id="85498167"/>
<feature type="region of interest" description="Disordered" evidence="4">
    <location>
        <begin position="67"/>
        <end position="100"/>
    </location>
</feature>
<evidence type="ECO:0000313" key="8">
    <source>
        <dbReference type="Proteomes" id="UP001233271"/>
    </source>
</evidence>
<dbReference type="InterPro" id="IPR013136">
    <property type="entry name" value="WSTF_Acf1_Cbp146"/>
</dbReference>
<evidence type="ECO:0000256" key="4">
    <source>
        <dbReference type="SAM" id="MobiDB-lite"/>
    </source>
</evidence>
<feature type="domain" description="WAC" evidence="6">
    <location>
        <begin position="108"/>
        <end position="217"/>
    </location>
</feature>
<feature type="compositionally biased region" description="Low complexity" evidence="4">
    <location>
        <begin position="81"/>
        <end position="90"/>
    </location>
</feature>
<dbReference type="PANTHER" id="PTHR32075">
    <property type="entry name" value="ISWI CHROMATIN-REMODELING COMPLEX SUBUNIT YPL216W-RELATED"/>
    <property type="match status" value="1"/>
</dbReference>
<feature type="domain" description="DDT" evidence="5">
    <location>
        <begin position="465"/>
        <end position="529"/>
    </location>
</feature>
<name>A0AA48L9C0_9TREE</name>
<evidence type="ECO:0000256" key="2">
    <source>
        <dbReference type="ARBA" id="ARBA00023242"/>
    </source>
</evidence>
<dbReference type="PANTHER" id="PTHR32075:SF6">
    <property type="entry name" value="ISWI CHROMATIN-REMODELING COMPLEX SUBUNIT YPL216W-RELATED"/>
    <property type="match status" value="1"/>
</dbReference>
<keyword evidence="8" id="KW-1185">Reference proteome</keyword>
<keyword evidence="2 3" id="KW-0539">Nucleus</keyword>
<dbReference type="Pfam" id="PF15613">
    <property type="entry name" value="WSD"/>
    <property type="match status" value="1"/>
</dbReference>
<feature type="compositionally biased region" description="Basic and acidic residues" evidence="4">
    <location>
        <begin position="686"/>
        <end position="714"/>
    </location>
</feature>
<dbReference type="KEGG" id="ccac:CcaHIS019_0607560"/>
<sequence length="1024" mass="116737">MPLLKRKPVHMHPLPSLSAIVQPINATHAESLNASAPGSETHDQHLKDSNDDETQLDKLMSVLQDPTLSAPIPKNPRASLQANGAPNGAGQPPPAHGGPVPGYRVKNVDCFYLPETGEIFLDYETYAQRRAFYDQQVFQCEVTGKSALSYFDALYNEQREVKQLHARFPRPLKKAVLQSVHFQVEGKLDTLADKVHDRFLNRFFDDEKVFVDVQGDKYLARVVKTFPPKDLKPPPGGSPFHPYAMDLNMEPEDVTEVDDPMKYFYQVRLIEEGGEGEHADSPQEKEGDEKWGGSVMEVQADKISRDRINYSRAMLKRFIRDCVSRDAAIYSPWIVKKPIALKYGLPTEMTDELRAAIIAHREAQMDRRKRDREERLGITHDDEDTESEQPAKKKRSSKGLSKEDRERIKQEEKEAEAKEQEEVKKKVSRGIKYPIEDFLLEYQEKDKQAGRIEVKPVPNRDLPFGEHFEKFLMVWSFMNVMGKPLGLSSFTIDDFEQSLYHNDQWTTAPPLLVEIHSVLLKALANDLKAGNEPVLPLQYTGIVPENDIDYWEGTKGATAETLRPVVGPMAESWAKKDLLFRDGRKGWEQVLIGCLWERATLESFPSYLDLVLFLTFENKPAPTRPTWSTGPTQNTASGLIPAKVEKRYNQMHFTQKLDIIDFLIELVAQTGVVRDFMEDATAELTEVRKKQQEARRDYKRVQAEREALEPKDEKKDDEDGEAGEAKDEPSESRLASPNGLVNGTATNTEHDELDSAAGDDSPSRISSPMPERVNTAASRRRAMRERAAEREAEEAMKAAAAAKERQEVKAARAEARQLATDRKRLEDEEAALKIKLHEIERDFRRHLYTLRARPLGVDRYHNRVWWLDGLGSAPLLNDGKIVWGTGRLYIQGAEDLDIELSRRALPHATQGLGVEKSAAEIADKRAKEEGEAKLAPGEWAVYDTPEQLHELFNWLNPRGRRELDLHRTLKMWWTELEGGFHRRCIQMGLEAATEEPMQRRTRRIAGEEDREGYMSWRNKRATGK</sequence>
<dbReference type="Pfam" id="PF10537">
    <property type="entry name" value="WAC_Acf1_DNA_bd"/>
    <property type="match status" value="1"/>
</dbReference>
<dbReference type="GO" id="GO:0000781">
    <property type="term" value="C:chromosome, telomeric region"/>
    <property type="evidence" value="ECO:0007669"/>
    <property type="project" value="GOC"/>
</dbReference>
<dbReference type="GO" id="GO:0031509">
    <property type="term" value="P:subtelomeric heterochromatin formation"/>
    <property type="evidence" value="ECO:0007669"/>
    <property type="project" value="TreeGrafter"/>
</dbReference>
<dbReference type="RefSeq" id="XP_060459562.1">
    <property type="nucleotide sequence ID" value="XM_060603250.1"/>
</dbReference>
<dbReference type="AlphaFoldDB" id="A0AA48L9C0"/>
<feature type="compositionally biased region" description="Basic and acidic residues" evidence="4">
    <location>
        <begin position="363"/>
        <end position="380"/>
    </location>
</feature>
<evidence type="ECO:0000313" key="7">
    <source>
        <dbReference type="EMBL" id="BEI94297.1"/>
    </source>
</evidence>
<proteinExistence type="predicted"/>
<evidence type="ECO:0000259" key="5">
    <source>
        <dbReference type="PROSITE" id="PS50827"/>
    </source>
</evidence>
<evidence type="ECO:0000259" key="6">
    <source>
        <dbReference type="PROSITE" id="PS51136"/>
    </source>
</evidence>
<dbReference type="GO" id="GO:0000785">
    <property type="term" value="C:chromatin"/>
    <property type="evidence" value="ECO:0007669"/>
    <property type="project" value="UniProtKB-ARBA"/>
</dbReference>
<protein>
    <recommendedName>
        <fullName evidence="9">WAC domain-containing protein</fullName>
    </recommendedName>
</protein>
<dbReference type="SMART" id="SM00571">
    <property type="entry name" value="DDT"/>
    <property type="match status" value="1"/>
</dbReference>
<feature type="region of interest" description="Disordered" evidence="4">
    <location>
        <begin position="686"/>
        <end position="801"/>
    </location>
</feature>